<name>A0A3S2P7C5_ORYJA</name>
<dbReference type="AlphaFoldDB" id="A0A3S2P7C5"/>
<evidence type="ECO:0000313" key="3">
    <source>
        <dbReference type="Proteomes" id="UP000283210"/>
    </source>
</evidence>
<evidence type="ECO:0000256" key="1">
    <source>
        <dbReference type="SAM" id="Phobius"/>
    </source>
</evidence>
<reference evidence="2 3" key="1">
    <citation type="submission" date="2018-11" db="EMBL/GenBank/DDBJ databases">
        <authorList>
            <person name="Lopez-Roques C."/>
            <person name="Donnadieu C."/>
            <person name="Bouchez O."/>
            <person name="Klopp C."/>
            <person name="Cabau C."/>
            <person name="Zahm M."/>
        </authorList>
    </citation>
    <scope>NUCLEOTIDE SEQUENCE [LARGE SCALE GENOMIC DNA]</scope>
    <source>
        <strain evidence="2">RS831</strain>
        <tissue evidence="2">Whole body</tissue>
    </source>
</reference>
<dbReference type="OrthoDB" id="10494492at2759"/>
<accession>A0A3S2P7C5</accession>
<feature type="transmembrane region" description="Helical" evidence="1">
    <location>
        <begin position="31"/>
        <end position="58"/>
    </location>
</feature>
<sequence>MAVLSLEPQRPTASPEDWVDWFLHRLQQEPWALGGFVVLALFALGALALAVFALLYGCCCGPRRRKQKDAVI</sequence>
<gene>
    <name evidence="2" type="ORF">OJAV_G00186290</name>
</gene>
<keyword evidence="1" id="KW-1133">Transmembrane helix</keyword>
<keyword evidence="3" id="KW-1185">Reference proteome</keyword>
<protein>
    <recommendedName>
        <fullName evidence="4">Small integral membrane protein 22</fullName>
    </recommendedName>
</protein>
<keyword evidence="1" id="KW-0472">Membrane</keyword>
<keyword evidence="1" id="KW-0812">Transmembrane</keyword>
<organism evidence="2 3">
    <name type="scientific">Oryzias javanicus</name>
    <name type="common">Javanese ricefish</name>
    <name type="synonym">Aplocheilus javanicus</name>
    <dbReference type="NCBI Taxonomy" id="123683"/>
    <lineage>
        <taxon>Eukaryota</taxon>
        <taxon>Metazoa</taxon>
        <taxon>Chordata</taxon>
        <taxon>Craniata</taxon>
        <taxon>Vertebrata</taxon>
        <taxon>Euteleostomi</taxon>
        <taxon>Actinopterygii</taxon>
        <taxon>Neopterygii</taxon>
        <taxon>Teleostei</taxon>
        <taxon>Neoteleostei</taxon>
        <taxon>Acanthomorphata</taxon>
        <taxon>Ovalentaria</taxon>
        <taxon>Atherinomorphae</taxon>
        <taxon>Beloniformes</taxon>
        <taxon>Adrianichthyidae</taxon>
        <taxon>Oryziinae</taxon>
        <taxon>Oryzias</taxon>
    </lineage>
</organism>
<dbReference type="EMBL" id="CM012455">
    <property type="protein sequence ID" value="RVE59235.1"/>
    <property type="molecule type" value="Genomic_DNA"/>
</dbReference>
<evidence type="ECO:0008006" key="4">
    <source>
        <dbReference type="Google" id="ProtNLM"/>
    </source>
</evidence>
<reference evidence="2 3" key="2">
    <citation type="submission" date="2019-01" db="EMBL/GenBank/DDBJ databases">
        <title>A chromosome length genome reference of the Java medaka (oryzias javanicus).</title>
        <authorList>
            <person name="Herpin A."/>
            <person name="Takehana Y."/>
            <person name="Naruse K."/>
            <person name="Ansai S."/>
            <person name="Kawaguchi M."/>
        </authorList>
    </citation>
    <scope>NUCLEOTIDE SEQUENCE [LARGE SCALE GENOMIC DNA]</scope>
    <source>
        <strain evidence="2">RS831</strain>
        <tissue evidence="2">Whole body</tissue>
    </source>
</reference>
<proteinExistence type="predicted"/>
<dbReference type="Proteomes" id="UP000283210">
    <property type="component" value="Chromosome 19"/>
</dbReference>
<evidence type="ECO:0000313" key="2">
    <source>
        <dbReference type="EMBL" id="RVE59235.1"/>
    </source>
</evidence>